<feature type="region of interest" description="Disordered" evidence="3">
    <location>
        <begin position="2011"/>
        <end position="2041"/>
    </location>
</feature>
<keyword evidence="5" id="KW-0436">Ligase</keyword>
<dbReference type="SUPFAM" id="SSF56801">
    <property type="entry name" value="Acetyl-CoA synthetase-like"/>
    <property type="match status" value="2"/>
</dbReference>
<dbReference type="FunFam" id="1.10.1200.10:FF:000005">
    <property type="entry name" value="Nonribosomal peptide synthetase 1"/>
    <property type="match status" value="1"/>
</dbReference>
<dbReference type="PANTHER" id="PTHR45527:SF1">
    <property type="entry name" value="FATTY ACID SYNTHASE"/>
    <property type="match status" value="1"/>
</dbReference>
<dbReference type="Pfam" id="PF00550">
    <property type="entry name" value="PP-binding"/>
    <property type="match status" value="2"/>
</dbReference>
<evidence type="ECO:0000256" key="3">
    <source>
        <dbReference type="SAM" id="MobiDB-lite"/>
    </source>
</evidence>
<dbReference type="InterPro" id="IPR042099">
    <property type="entry name" value="ANL_N_sf"/>
</dbReference>
<dbReference type="InterPro" id="IPR036736">
    <property type="entry name" value="ACP-like_sf"/>
</dbReference>
<dbReference type="InterPro" id="IPR020845">
    <property type="entry name" value="AMP-binding_CS"/>
</dbReference>
<organism evidence="5">
    <name type="scientific">mine drainage metagenome</name>
    <dbReference type="NCBI Taxonomy" id="410659"/>
    <lineage>
        <taxon>unclassified sequences</taxon>
        <taxon>metagenomes</taxon>
        <taxon>ecological metagenomes</taxon>
    </lineage>
</organism>
<dbReference type="EMBL" id="CABM01000048">
    <property type="protein sequence ID" value="CBH98080.1"/>
    <property type="molecule type" value="Genomic_DNA"/>
</dbReference>
<reference evidence="5" key="1">
    <citation type="submission" date="2009-10" db="EMBL/GenBank/DDBJ databases">
        <title>Diversity of trophic interactions inside an arsenic-rich microbial ecosystem.</title>
        <authorList>
            <person name="Bertin P.N."/>
            <person name="Heinrich-Salmeron A."/>
            <person name="Pelletier E."/>
            <person name="Goulhen-Chollet F."/>
            <person name="Arsene-Ploetze F."/>
            <person name="Gallien S."/>
            <person name="Calteau A."/>
            <person name="Vallenet D."/>
            <person name="Casiot C."/>
            <person name="Chane-Woon-Ming B."/>
            <person name="Giloteaux L."/>
            <person name="Barakat M."/>
            <person name="Bonnefoy V."/>
            <person name="Bruneel O."/>
            <person name="Chandler M."/>
            <person name="Cleiss J."/>
            <person name="Duran R."/>
            <person name="Elbaz-Poulichet F."/>
            <person name="Fonknechten N."/>
            <person name="Lauga B."/>
            <person name="Mornico D."/>
            <person name="Ortet P."/>
            <person name="Schaeffer C."/>
            <person name="Siguier P."/>
            <person name="Alexander Thil Smith A."/>
            <person name="Van Dorsselaer A."/>
            <person name="Weissenbach J."/>
            <person name="Medigue C."/>
            <person name="Le Paslier D."/>
        </authorList>
    </citation>
    <scope>NUCLEOTIDE SEQUENCE</scope>
</reference>
<gene>
    <name evidence="5" type="ORF">CARN2_3556</name>
</gene>
<accession>E6PT23</accession>
<name>E6PT23_9ZZZZ</name>
<sequence length="2111" mass="232230">MSDFPLTPQQLDIYTDQSIHEGRPLYNIGCYLDIDGPLDHPALQEAIQLAFDRHDVLRVAFARHDATGLITQRVHGRFDYTLPLIDLSGQADAIAQARRLLRERFLEPFDLRVSPLCSFALIRTAETRHFFLARCHHLVVDGHGLHLLLRSIRETYNCLLTRHDPPAASPSYFEYVQKQQAYLDSERFKADRRYWQQRFPQIPPALFPPKSPAGTEMQQATQHPVIWTIGRAHYNAMKRLAMDMGLSQAHFLLALLGLACFRTLEQTSICIGVPVHNRIGAQDKSTLGMFASMLPLVVDCDLDQPFATLMAAIAADLRSDYRHQNFPVSEIHRDLNLASSGRARIYDLMFSLEPFDADGVLHGASYTATPLHNGLAKTPLMIYVRDYHQEADVHVELNFNPDALDRSDAEHIRDRLALLFTQALQRPDLPLEAFSLFMAGEQDRILDDFGRGPVLLPNPALIHERFAAHAIRQPEALAVVYEDQRLTFGELARRVTALAQALRTLGVGPGVLVGLHVSRGPDMIAGLLGILAAGGAFVPLDPAQPAGRLSAILDDARPPVVLSDFAPSMTHLVAKGTRIVGFDALGATDAPYPDAAPSTPAPAPHDLAYLLYTSGSTGTPKGVLIEHRSVSNLLQALEHAVYRHHPDVKRVGVNASLGFDASIKQIIQIAAGRTLVLLPQSVRFDPAQLSGYLTQHRVDVLDITPQQMKAVIASGELRPPPGWPLVTLVGGEAIDTALWAKLCEQREHAFYNVYGPTECTVDATAARIDSASPQPHIGRPLLNVQVRILDPKGRIVPIGAVGELHIGGLGVARGYLHQTQLTTECFIPDPFGRHAGEWLYKTGDLARWLDDGRIAFIGRNDHQVKIRGFRIELGEIESQLALHPNIRQALVTTAGDTQSDKRLVAYFTVHEGSQVPDTAACREHLSKALPDYMVPSQYIHLDAFALTANGKLDRKALPAPDLATLAPGESVAPNTPIEQALWAIWSEVLGLKAFGTRESFFDLGGHSLQITQVASRIRERLGLELALTKLFEHVRIADLAQHLEALQSRNAPASTNLVEIPLIPRNGLLPMSYSQRRMWLIQQFDPASAAYNIPVTLLLRGPLDTQCLQRALDSLVQRHEMLRASLLMGEREPMTRIEPDLRVTIEHVDLIHLPADQRQPAARRWLSAGLDLPFNLSSAPLHRIALLRLDTNQHVLSWVFHHAIADTWALTIVMRELFGAYAALTHGKQPDFPPLGVQYVDYAAWQRSAPAIASRHPQTAYWLEQLRNLEPLSLPADHAPPMVPSFRGHKVFTALTPNIRAQVKQRGAAWGVTPFMLYLAAFNLLLCRISGATDIAIGSPIANRHHLATESLVGTLVNTLVMRTDLSGDPSFRSLVERVRATALGAYAHQDMPYDELVEKLANDRAGHPIGLVRVLFNLRNAPLGRFAAVDFDYEEFDFDRIAAQFDLSIHVDTEFTHRIHLEYSTDLYTRATAERLLDSYMHVLDQALARPDLSLSAFSLATPRHMDLLRGAWNATQVPLPPQLLVHRHVQSGLLAAPQREAVFTADARPIHFAELHAQALGFARLLRQRGIGRGQRVGLSLPRGAHMLPALLGVLHAGACYVPLDPAYPPQRLRDMAEDAELALILTHHPLQTLFAGCDVPMLTLDAPGFWASLDGLPLPPDAPSDARPDDPAYMIYTSGSTGRPKGVLVPHRAVVNFLASMAQAPGLGRSDKLLAVTTLSFDIAVLELLLPLAVGAQVVIADADTARDPYALRALLERSGCNVMQATPSTWRLLLDAGWNAPPGFRALVGGEALPPDLAERLLGCCGEVWNLYGPTETTVWSTAWKVENPRAGICIGHPIANTQVWVLDAHGHCCPIGVPGEIHIGGAGVALGYWRRPELTAERFIADALSKGSEARLYKTGDLGRWRHDGQLEHLGRLDHQVKLRGFRIELGDIEAALLALPQVADAVVSTHAPGAEDVRLVAYVVSAAGQALQVSALREALRERLPDYMLPQHIVALPALPRLPNGKINRGALPPPTHDSSQARHRPRAQAAPNSPAENAIAAVWTELLGTEQIAVTDNFFDLGGHSLLAMRAITTLEQRHGVRIQPRRMVLETLGQLANGMELKR</sequence>
<dbReference type="GO" id="GO:0005737">
    <property type="term" value="C:cytoplasm"/>
    <property type="evidence" value="ECO:0007669"/>
    <property type="project" value="TreeGrafter"/>
</dbReference>
<dbReference type="InterPro" id="IPR006162">
    <property type="entry name" value="Ppantetheine_attach_site"/>
</dbReference>
<dbReference type="GO" id="GO:0043041">
    <property type="term" value="P:amino acid activation for nonribosomal peptide biosynthetic process"/>
    <property type="evidence" value="ECO:0007669"/>
    <property type="project" value="TreeGrafter"/>
</dbReference>
<dbReference type="GO" id="GO:0016874">
    <property type="term" value="F:ligase activity"/>
    <property type="evidence" value="ECO:0007669"/>
    <property type="project" value="UniProtKB-KW"/>
</dbReference>
<dbReference type="Gene3D" id="3.40.50.980">
    <property type="match status" value="2"/>
</dbReference>
<dbReference type="InterPro" id="IPR009081">
    <property type="entry name" value="PP-bd_ACP"/>
</dbReference>
<dbReference type="PANTHER" id="PTHR45527">
    <property type="entry name" value="NONRIBOSOMAL PEPTIDE SYNTHETASE"/>
    <property type="match status" value="1"/>
</dbReference>
<feature type="domain" description="Carrier" evidence="4">
    <location>
        <begin position="972"/>
        <end position="1047"/>
    </location>
</feature>
<evidence type="ECO:0000256" key="2">
    <source>
        <dbReference type="ARBA" id="ARBA00022553"/>
    </source>
</evidence>
<dbReference type="CDD" id="cd12116">
    <property type="entry name" value="A_NRPS_Ta1_like"/>
    <property type="match status" value="1"/>
</dbReference>
<protein>
    <submittedName>
        <fullName evidence="5">Putative AMP-dependent synthetase / ligase</fullName>
    </submittedName>
</protein>
<dbReference type="NCBIfam" id="TIGR01733">
    <property type="entry name" value="AA-adenyl-dom"/>
    <property type="match status" value="2"/>
</dbReference>
<dbReference type="Gene3D" id="3.30.300.30">
    <property type="match status" value="2"/>
</dbReference>
<dbReference type="Pfam" id="PF13193">
    <property type="entry name" value="AMP-binding_C"/>
    <property type="match status" value="2"/>
</dbReference>
<dbReference type="Gene3D" id="3.30.559.10">
    <property type="entry name" value="Chloramphenicol acetyltransferase-like domain"/>
    <property type="match status" value="2"/>
</dbReference>
<dbReference type="SMART" id="SM00823">
    <property type="entry name" value="PKS_PP"/>
    <property type="match status" value="2"/>
</dbReference>
<dbReference type="Gene3D" id="2.30.38.10">
    <property type="entry name" value="Luciferase, Domain 3"/>
    <property type="match status" value="1"/>
</dbReference>
<dbReference type="Pfam" id="PF00501">
    <property type="entry name" value="AMP-binding"/>
    <property type="match status" value="2"/>
</dbReference>
<dbReference type="FunFam" id="3.40.50.12780:FF:000012">
    <property type="entry name" value="Non-ribosomal peptide synthetase"/>
    <property type="match status" value="1"/>
</dbReference>
<evidence type="ECO:0000259" key="4">
    <source>
        <dbReference type="PROSITE" id="PS50075"/>
    </source>
</evidence>
<keyword evidence="2" id="KW-0597">Phosphoprotein</keyword>
<dbReference type="InterPro" id="IPR025110">
    <property type="entry name" value="AMP-bd_C"/>
</dbReference>
<comment type="caution">
    <text evidence="5">The sequence shown here is derived from an EMBL/GenBank/DDBJ whole genome shotgun (WGS) entry which is preliminary data.</text>
</comment>
<keyword evidence="1" id="KW-0596">Phosphopantetheine</keyword>
<dbReference type="InterPro" id="IPR000873">
    <property type="entry name" value="AMP-dep_synth/lig_dom"/>
</dbReference>
<dbReference type="InterPro" id="IPR010071">
    <property type="entry name" value="AA_adenyl_dom"/>
</dbReference>
<dbReference type="PROSITE" id="PS00012">
    <property type="entry name" value="PHOSPHOPANTETHEINE"/>
    <property type="match status" value="2"/>
</dbReference>
<dbReference type="CDD" id="cd19531">
    <property type="entry name" value="LCL_NRPS-like"/>
    <property type="match status" value="1"/>
</dbReference>
<feature type="domain" description="Carrier" evidence="4">
    <location>
        <begin position="2037"/>
        <end position="2111"/>
    </location>
</feature>
<proteinExistence type="predicted"/>
<dbReference type="Gene3D" id="3.30.559.30">
    <property type="entry name" value="Nonribosomal peptide synthetase, condensation domain"/>
    <property type="match status" value="2"/>
</dbReference>
<dbReference type="CDD" id="cd05930">
    <property type="entry name" value="A_NRPS"/>
    <property type="match status" value="1"/>
</dbReference>
<dbReference type="Gene3D" id="3.40.50.12780">
    <property type="entry name" value="N-terminal domain of ligase-like"/>
    <property type="match status" value="1"/>
</dbReference>
<dbReference type="SUPFAM" id="SSF47336">
    <property type="entry name" value="ACP-like"/>
    <property type="match status" value="2"/>
</dbReference>
<dbReference type="InterPro" id="IPR023213">
    <property type="entry name" value="CAT-like_dom_sf"/>
</dbReference>
<dbReference type="PROSITE" id="PS00455">
    <property type="entry name" value="AMP_BINDING"/>
    <property type="match status" value="2"/>
</dbReference>
<dbReference type="InterPro" id="IPR045851">
    <property type="entry name" value="AMP-bd_C_sf"/>
</dbReference>
<dbReference type="PROSITE" id="PS50075">
    <property type="entry name" value="CARRIER"/>
    <property type="match status" value="2"/>
</dbReference>
<dbReference type="InterPro" id="IPR001242">
    <property type="entry name" value="Condensation_dom"/>
</dbReference>
<dbReference type="InterPro" id="IPR020806">
    <property type="entry name" value="PKS_PP-bd"/>
</dbReference>
<evidence type="ECO:0000256" key="1">
    <source>
        <dbReference type="ARBA" id="ARBA00022450"/>
    </source>
</evidence>
<dbReference type="FunFam" id="3.30.300.30:FF:000010">
    <property type="entry name" value="Enterobactin synthetase component F"/>
    <property type="match status" value="2"/>
</dbReference>
<dbReference type="Gene3D" id="1.10.1200.10">
    <property type="entry name" value="ACP-like"/>
    <property type="match status" value="2"/>
</dbReference>
<dbReference type="GO" id="GO:0044550">
    <property type="term" value="P:secondary metabolite biosynthetic process"/>
    <property type="evidence" value="ECO:0007669"/>
    <property type="project" value="TreeGrafter"/>
</dbReference>
<dbReference type="Pfam" id="PF00668">
    <property type="entry name" value="Condensation"/>
    <property type="match status" value="2"/>
</dbReference>
<dbReference type="GO" id="GO:0031177">
    <property type="term" value="F:phosphopantetheine binding"/>
    <property type="evidence" value="ECO:0007669"/>
    <property type="project" value="InterPro"/>
</dbReference>
<dbReference type="SUPFAM" id="SSF52777">
    <property type="entry name" value="CoA-dependent acyltransferases"/>
    <property type="match status" value="4"/>
</dbReference>
<evidence type="ECO:0000313" key="5">
    <source>
        <dbReference type="EMBL" id="CBH98080.1"/>
    </source>
</evidence>